<evidence type="ECO:0000259" key="1">
    <source>
        <dbReference type="Pfam" id="PF01979"/>
    </source>
</evidence>
<keyword evidence="2" id="KW-0378">Hydrolase</keyword>
<feature type="domain" description="Amidohydrolase-related" evidence="1">
    <location>
        <begin position="67"/>
        <end position="409"/>
    </location>
</feature>
<protein>
    <submittedName>
        <fullName evidence="2">Amidohydrolase</fullName>
    </submittedName>
</protein>
<organism evidence="2 3">
    <name type="scientific">Sphingobium fluviale</name>
    <dbReference type="NCBI Taxonomy" id="2506423"/>
    <lineage>
        <taxon>Bacteria</taxon>
        <taxon>Pseudomonadati</taxon>
        <taxon>Pseudomonadota</taxon>
        <taxon>Alphaproteobacteria</taxon>
        <taxon>Sphingomonadales</taxon>
        <taxon>Sphingomonadaceae</taxon>
        <taxon>Sphingobium</taxon>
    </lineage>
</organism>
<dbReference type="PANTHER" id="PTHR43135:SF3">
    <property type="entry name" value="ALPHA-D-RIBOSE 1-METHYLPHOSPHONATE 5-TRIPHOSPHATE DIPHOSPHATASE"/>
    <property type="match status" value="1"/>
</dbReference>
<dbReference type="Proteomes" id="UP000290958">
    <property type="component" value="Unassembled WGS sequence"/>
</dbReference>
<gene>
    <name evidence="2" type="ORF">EQG66_10375</name>
</gene>
<name>A0A4Q1KGW8_9SPHN</name>
<dbReference type="Gene3D" id="2.30.40.10">
    <property type="entry name" value="Urease, subunit C, domain 1"/>
    <property type="match status" value="1"/>
</dbReference>
<dbReference type="GO" id="GO:0016810">
    <property type="term" value="F:hydrolase activity, acting on carbon-nitrogen (but not peptide) bonds"/>
    <property type="evidence" value="ECO:0007669"/>
    <property type="project" value="InterPro"/>
</dbReference>
<evidence type="ECO:0000313" key="3">
    <source>
        <dbReference type="Proteomes" id="UP000290958"/>
    </source>
</evidence>
<dbReference type="Pfam" id="PF01979">
    <property type="entry name" value="Amidohydro_1"/>
    <property type="match status" value="1"/>
</dbReference>
<keyword evidence="3" id="KW-1185">Reference proteome</keyword>
<comment type="caution">
    <text evidence="2">The sequence shown here is derived from an EMBL/GenBank/DDBJ whole genome shotgun (WGS) entry which is preliminary data.</text>
</comment>
<dbReference type="EMBL" id="SBKP01000009">
    <property type="protein sequence ID" value="RXR28480.1"/>
    <property type="molecule type" value="Genomic_DNA"/>
</dbReference>
<sequence>MTYEPAITKPQSGDPATYDLVIRRAHVFDGHKALNGLYDIAVMGGEIAAVSASPIHGAKEIDAAEGWVMPGLIDSHIHFYNVFAVSDPASMDAFEENELPGRLDSFLQYGVTTIKSVGDPTSGILATRAKIASGQLRGPRLLATGCGVTGRDGHPAATIFSKNPWARARFAGEVGTVQEMRDLIHYLADMKVDAIKILSEGACACHSDEKYVWQIPGFLGPFELERLPLDMLQAGIETAHERGLRATVHTAQQDVAREAIEAGADALEHGVMNEPITDDSLIQLMIDRDVMFVPTLYAHGEAHPELVANVKKVSDAGVGIALGTDTFAGKGIYGENTLAETELMVAAGMTPLQSLVAGTSAAAKQCERADLGVVEPGKRADLLLLSADPTENISNVRKLRKVILNGEIVVEKD</sequence>
<dbReference type="InterPro" id="IPR006680">
    <property type="entry name" value="Amidohydro-rel"/>
</dbReference>
<proteinExistence type="predicted"/>
<accession>A0A4Q1KGW8</accession>
<dbReference type="Gene3D" id="3.20.20.140">
    <property type="entry name" value="Metal-dependent hydrolases"/>
    <property type="match status" value="1"/>
</dbReference>
<reference evidence="3" key="1">
    <citation type="submission" date="2019-01" db="EMBL/GenBank/DDBJ databases">
        <title>Cytophagaceae bacterium strain CAR-16.</title>
        <authorList>
            <person name="Chen W.-M."/>
        </authorList>
    </citation>
    <scope>NUCLEOTIDE SEQUENCE [LARGE SCALE GENOMIC DNA]</scope>
    <source>
        <strain evidence="3">CHR27</strain>
    </source>
</reference>
<dbReference type="OrthoDB" id="9782972at2"/>
<dbReference type="SUPFAM" id="SSF51556">
    <property type="entry name" value="Metallo-dependent hydrolases"/>
    <property type="match status" value="1"/>
</dbReference>
<dbReference type="InterPro" id="IPR011059">
    <property type="entry name" value="Metal-dep_hydrolase_composite"/>
</dbReference>
<dbReference type="InterPro" id="IPR032466">
    <property type="entry name" value="Metal_Hydrolase"/>
</dbReference>
<dbReference type="SUPFAM" id="SSF51338">
    <property type="entry name" value="Composite domain of metallo-dependent hydrolases"/>
    <property type="match status" value="1"/>
</dbReference>
<dbReference type="InterPro" id="IPR051781">
    <property type="entry name" value="Metallo-dep_Hydrolase"/>
</dbReference>
<evidence type="ECO:0000313" key="2">
    <source>
        <dbReference type="EMBL" id="RXR28480.1"/>
    </source>
</evidence>
<dbReference type="PANTHER" id="PTHR43135">
    <property type="entry name" value="ALPHA-D-RIBOSE 1-METHYLPHOSPHONATE 5-TRIPHOSPHATE DIPHOSPHATASE"/>
    <property type="match status" value="1"/>
</dbReference>
<dbReference type="AlphaFoldDB" id="A0A4Q1KGW8"/>